<organism evidence="2 3">
    <name type="scientific">Solitalea longa</name>
    <dbReference type="NCBI Taxonomy" id="2079460"/>
    <lineage>
        <taxon>Bacteria</taxon>
        <taxon>Pseudomonadati</taxon>
        <taxon>Bacteroidota</taxon>
        <taxon>Sphingobacteriia</taxon>
        <taxon>Sphingobacteriales</taxon>
        <taxon>Sphingobacteriaceae</taxon>
        <taxon>Solitalea</taxon>
    </lineage>
</organism>
<evidence type="ECO:0000256" key="1">
    <source>
        <dbReference type="SAM" id="SignalP"/>
    </source>
</evidence>
<feature type="signal peptide" evidence="1">
    <location>
        <begin position="1"/>
        <end position="20"/>
    </location>
</feature>
<dbReference type="EMBL" id="PQVF01000005">
    <property type="protein sequence ID" value="POY37013.1"/>
    <property type="molecule type" value="Genomic_DNA"/>
</dbReference>
<dbReference type="OrthoDB" id="1489599at2"/>
<evidence type="ECO:0000313" key="3">
    <source>
        <dbReference type="Proteomes" id="UP000236893"/>
    </source>
</evidence>
<sequence length="406" mass="47307">MNRFTHALLLLILGFNLVHAQVIVQGYTYNQKDKTPIAYTSIELFDKSRGTLTNDNGYFELHLDSLPALIKVSCLGYETKMVPIPDTTFLSIALHPTIIPLREVQVKYQDDIAKLVEQTRNKAIKSRRNQLTGRAFYRQFNNNDSVCTEVLESFYDICSNNNGIKSWDLTQARYGIKDVDTGNRVYIYNQSVITRFLKVYADATPGLDISQAIVNQPRKQRVYYEMANQYEDPSSGQQIVELLFRSAKNKHDSTYGHIYIDEKTFDILKVQGTYVDKDNRLITPSGWERQNVETIEKTKLDYEIRFKKLAEDVVTVDYIKTKVSLFTIYKKRKITLTSDSFFYVYEYDPELSVNDMSPEVNDYENVKNLPYDPVFWFNNPIIKRNPIQQRLITEFERENIIGNLLN</sequence>
<evidence type="ECO:0000313" key="2">
    <source>
        <dbReference type="EMBL" id="POY37013.1"/>
    </source>
</evidence>
<accession>A0A2S5A4I3</accession>
<keyword evidence="3" id="KW-1185">Reference proteome</keyword>
<gene>
    <name evidence="2" type="ORF">C3K47_08115</name>
</gene>
<dbReference type="Pfam" id="PF13715">
    <property type="entry name" value="CarbopepD_reg_2"/>
    <property type="match status" value="1"/>
</dbReference>
<evidence type="ECO:0008006" key="4">
    <source>
        <dbReference type="Google" id="ProtNLM"/>
    </source>
</evidence>
<dbReference type="AlphaFoldDB" id="A0A2S5A4I3"/>
<protein>
    <recommendedName>
        <fullName evidence="4">Carboxypeptidase-like regulatory domain-containing protein</fullName>
    </recommendedName>
</protein>
<reference evidence="2 3" key="1">
    <citation type="submission" date="2018-01" db="EMBL/GenBank/DDBJ databases">
        <authorList>
            <person name="Gaut B.S."/>
            <person name="Morton B.R."/>
            <person name="Clegg M.T."/>
            <person name="Duvall M.R."/>
        </authorList>
    </citation>
    <scope>NUCLEOTIDE SEQUENCE [LARGE SCALE GENOMIC DNA]</scope>
    <source>
        <strain evidence="2 3">HR-AV</strain>
    </source>
</reference>
<proteinExistence type="predicted"/>
<feature type="chain" id="PRO_5015429201" description="Carboxypeptidase-like regulatory domain-containing protein" evidence="1">
    <location>
        <begin position="21"/>
        <end position="406"/>
    </location>
</feature>
<dbReference type="SUPFAM" id="SSF49464">
    <property type="entry name" value="Carboxypeptidase regulatory domain-like"/>
    <property type="match status" value="1"/>
</dbReference>
<dbReference type="Proteomes" id="UP000236893">
    <property type="component" value="Unassembled WGS sequence"/>
</dbReference>
<dbReference type="RefSeq" id="WP_103788623.1">
    <property type="nucleotide sequence ID" value="NZ_PQVF01000005.1"/>
</dbReference>
<comment type="caution">
    <text evidence="2">The sequence shown here is derived from an EMBL/GenBank/DDBJ whole genome shotgun (WGS) entry which is preliminary data.</text>
</comment>
<dbReference type="InterPro" id="IPR008969">
    <property type="entry name" value="CarboxyPept-like_regulatory"/>
</dbReference>
<name>A0A2S5A4I3_9SPHI</name>
<keyword evidence="1" id="KW-0732">Signal</keyword>